<reference evidence="4" key="1">
    <citation type="submission" date="2016-08" db="EMBL/GenBank/DDBJ databases">
        <authorList>
            <person name="Holder M.E."/>
            <person name="Ajami N.J."/>
            <person name="Petrosino J.F."/>
        </authorList>
    </citation>
    <scope>NUCLEOTIDE SEQUENCE [LARGE SCALE GENOMIC DNA]</scope>
    <source>
        <strain evidence="4">F0677</strain>
    </source>
</reference>
<dbReference type="Proteomes" id="UP000094757">
    <property type="component" value="Chromosome"/>
</dbReference>
<dbReference type="KEGG" id="dpn:BCB69_06010"/>
<reference evidence="2" key="2">
    <citation type="submission" date="2016-08" db="EMBL/GenBank/DDBJ databases">
        <authorList>
            <person name="Seilhamer J.J."/>
        </authorList>
    </citation>
    <scope>NUCLEOTIDE SEQUENCE [LARGE SCALE GENOMIC DNA]</scope>
    <source>
        <strain evidence="2">F0677</strain>
    </source>
</reference>
<dbReference type="RefSeq" id="WP_022514036.1">
    <property type="nucleotide sequence ID" value="NZ_CP017037.1"/>
</dbReference>
<dbReference type="EMBL" id="CP017037">
    <property type="protein sequence ID" value="AOH39536.1"/>
    <property type="molecule type" value="Genomic_DNA"/>
</dbReference>
<dbReference type="EMBL" id="QWKU01000001">
    <property type="protein sequence ID" value="RID94562.1"/>
    <property type="molecule type" value="Genomic_DNA"/>
</dbReference>
<feature type="chain" id="PRO_5044555806" evidence="1">
    <location>
        <begin position="23"/>
        <end position="94"/>
    </location>
</feature>
<dbReference type="Proteomes" id="UP000266262">
    <property type="component" value="Unassembled WGS sequence"/>
</dbReference>
<evidence type="ECO:0000313" key="4">
    <source>
        <dbReference type="Proteomes" id="UP000094757"/>
    </source>
</evidence>
<name>A0A1B3WF45_9FIRM</name>
<evidence type="ECO:0000256" key="1">
    <source>
        <dbReference type="SAM" id="SignalP"/>
    </source>
</evidence>
<feature type="signal peptide" evidence="1">
    <location>
        <begin position="1"/>
        <end position="22"/>
    </location>
</feature>
<reference evidence="3 5" key="3">
    <citation type="submission" date="2018-08" db="EMBL/GenBank/DDBJ databases">
        <title>Draft genome sequence of Dialister pneumosintes KCOM 1685.</title>
        <authorList>
            <person name="Kook J.-K."/>
            <person name="Park S.-N."/>
            <person name="Lim Y.K."/>
        </authorList>
    </citation>
    <scope>NUCLEOTIDE SEQUENCE [LARGE SCALE GENOMIC DNA]</scope>
    <source>
        <strain evidence="3 5">KCOM 1685</strain>
    </source>
</reference>
<organism evidence="2 4">
    <name type="scientific">Dialister pneumosintes</name>
    <dbReference type="NCBI Taxonomy" id="39950"/>
    <lineage>
        <taxon>Bacteria</taxon>
        <taxon>Bacillati</taxon>
        <taxon>Bacillota</taxon>
        <taxon>Negativicutes</taxon>
        <taxon>Veillonellales</taxon>
        <taxon>Veillonellaceae</taxon>
        <taxon>Dialister</taxon>
    </lineage>
</organism>
<protein>
    <submittedName>
        <fullName evidence="2">Uncharacterized protein</fullName>
    </submittedName>
</protein>
<evidence type="ECO:0000313" key="2">
    <source>
        <dbReference type="EMBL" id="AOH39536.1"/>
    </source>
</evidence>
<dbReference type="AlphaFoldDB" id="A0A1B3WF45"/>
<gene>
    <name evidence="2" type="ORF">BCB69_06010</name>
    <name evidence="3" type="ORF">DX915_03390</name>
</gene>
<keyword evidence="1" id="KW-0732">Signal</keyword>
<keyword evidence="5" id="KW-1185">Reference proteome</keyword>
<sequence length="94" mass="10615">MKKKIGLSLLVLSLCATSYALGFSFRGTNMRCHYPKFSAPLVLSPTNDDIEEYLEKGQDYIDNCDRDIQKILDAKKEAIETMHDVVEGAQVIPY</sequence>
<evidence type="ECO:0000313" key="3">
    <source>
        <dbReference type="EMBL" id="RID94562.1"/>
    </source>
</evidence>
<proteinExistence type="predicted"/>
<accession>A0A1B3WF45</accession>
<evidence type="ECO:0000313" key="5">
    <source>
        <dbReference type="Proteomes" id="UP000266262"/>
    </source>
</evidence>